<proteinExistence type="inferred from homology"/>
<comment type="similarity">
    <text evidence="2 8">Belongs to the ERG2 family.</text>
</comment>
<keyword evidence="3" id="KW-0812">Transmembrane</keyword>
<comment type="subcellular location">
    <subcellularLocation>
        <location evidence="1">Endoplasmic reticulum membrane</location>
    </subcellularLocation>
</comment>
<gene>
    <name evidence="9" type="ORF">LRAMOSA00351</name>
</gene>
<dbReference type="GO" id="GO:0016126">
    <property type="term" value="P:sterol biosynthetic process"/>
    <property type="evidence" value="ECO:0007669"/>
    <property type="project" value="UniProtKB-UniPathway"/>
</dbReference>
<accession>A0A077W8T1</accession>
<evidence type="ECO:0000256" key="5">
    <source>
        <dbReference type="ARBA" id="ARBA00022989"/>
    </source>
</evidence>
<dbReference type="OrthoDB" id="347124at2759"/>
<evidence type="ECO:0000256" key="8">
    <source>
        <dbReference type="RuleBase" id="RU368083"/>
    </source>
</evidence>
<protein>
    <recommendedName>
        <fullName evidence="8">C-8 sterol isomerase</fullName>
        <ecNumber evidence="8">5.-.-.-</ecNumber>
    </recommendedName>
    <alternativeName>
        <fullName evidence="8">Delta-8--delta-7 sterol isomerase</fullName>
    </alternativeName>
</protein>
<evidence type="ECO:0000313" key="9">
    <source>
        <dbReference type="EMBL" id="CDS02949.1"/>
    </source>
</evidence>
<dbReference type="GO" id="GO:0005789">
    <property type="term" value="C:endoplasmic reticulum membrane"/>
    <property type="evidence" value="ECO:0007669"/>
    <property type="project" value="UniProtKB-SubCell"/>
</dbReference>
<dbReference type="Pfam" id="PF04622">
    <property type="entry name" value="ERG2_Sigma1R"/>
    <property type="match status" value="1"/>
</dbReference>
<dbReference type="PANTHER" id="PTHR10868">
    <property type="entry name" value="SIGMA 1-TYPE OPIOID RECEPTOR-RELATED"/>
    <property type="match status" value="1"/>
</dbReference>
<evidence type="ECO:0000256" key="1">
    <source>
        <dbReference type="ARBA" id="ARBA00004586"/>
    </source>
</evidence>
<evidence type="ECO:0000256" key="6">
    <source>
        <dbReference type="ARBA" id="ARBA00023136"/>
    </source>
</evidence>
<evidence type="ECO:0000256" key="7">
    <source>
        <dbReference type="ARBA" id="ARBA00029435"/>
    </source>
</evidence>
<dbReference type="AlphaFoldDB" id="A0A077W8T1"/>
<dbReference type="PANTHER" id="PTHR10868:SF1">
    <property type="entry name" value="SIGMA NON-OPIOID INTRACELLULAR RECEPTOR 1"/>
    <property type="match status" value="1"/>
</dbReference>
<sequence length="234" mass="26711">MASSVKKATQQQQQGSCCGIVSRLVKYLPILTVLLALCVGFDQIMHKFYIFDQHKLQQVARRNIEQYGNDTHAMITNIAADLDKEYPGHIQLKEEWVFNVAGGAMGSMWILHGSLTEYVIIFGTAVGTEGHTGRYLANNYFTILEGEQWAYAAGELTREVYKPGEMHHLPRGHIQQYKIPEHAWALEYTRGWVPLMLPFGFFDTFFSTVDYITLYHTIRLYVTAIISELLKGKI</sequence>
<keyword evidence="6" id="KW-0472">Membrane</keyword>
<dbReference type="InterPro" id="IPR006716">
    <property type="entry name" value="ERG2_sigma1_rcpt-like"/>
</dbReference>
<comment type="pathway">
    <text evidence="7 8">Steroid metabolism; ergosterol biosynthesis.</text>
</comment>
<evidence type="ECO:0000256" key="3">
    <source>
        <dbReference type="ARBA" id="ARBA00022692"/>
    </source>
</evidence>
<evidence type="ECO:0000256" key="4">
    <source>
        <dbReference type="ARBA" id="ARBA00022824"/>
    </source>
</evidence>
<reference evidence="9" key="1">
    <citation type="journal article" date="2014" name="Genome Announc.">
        <title>De novo whole-genome sequence and genome annotation of Lichtheimia ramosa.</title>
        <authorList>
            <person name="Linde J."/>
            <person name="Schwartze V."/>
            <person name="Binder U."/>
            <person name="Lass-Florl C."/>
            <person name="Voigt K."/>
            <person name="Horn F."/>
        </authorList>
    </citation>
    <scope>NUCLEOTIDE SEQUENCE</scope>
    <source>
        <strain evidence="9">JMRC FSU:6197</strain>
    </source>
</reference>
<evidence type="ECO:0000256" key="2">
    <source>
        <dbReference type="ARBA" id="ARBA00007141"/>
    </source>
</evidence>
<organism evidence="9">
    <name type="scientific">Lichtheimia ramosa</name>
    <dbReference type="NCBI Taxonomy" id="688394"/>
    <lineage>
        <taxon>Eukaryota</taxon>
        <taxon>Fungi</taxon>
        <taxon>Fungi incertae sedis</taxon>
        <taxon>Mucoromycota</taxon>
        <taxon>Mucoromycotina</taxon>
        <taxon>Mucoromycetes</taxon>
        <taxon>Mucorales</taxon>
        <taxon>Lichtheimiaceae</taxon>
        <taxon>Lichtheimia</taxon>
    </lineage>
</organism>
<dbReference type="EMBL" id="LK023313">
    <property type="protein sequence ID" value="CDS02949.1"/>
    <property type="molecule type" value="Genomic_DNA"/>
</dbReference>
<dbReference type="UniPathway" id="UPA00768"/>
<keyword evidence="5" id="KW-1133">Transmembrane helix</keyword>
<comment type="function">
    <text evidence="8">Catalyzes the reaction which results in unsaturation at C-7 in the B ring of sterols.</text>
</comment>
<dbReference type="EC" id="5.-.-.-" evidence="8"/>
<name>A0A077W8T1_9FUNG</name>
<keyword evidence="4" id="KW-0256">Endoplasmic reticulum</keyword>